<reference evidence="1 2" key="2">
    <citation type="journal article" date="2022" name="Mol. Ecol. Resour.">
        <title>The genomes of chicory, endive, great burdock and yacon provide insights into Asteraceae paleo-polyploidization history and plant inulin production.</title>
        <authorList>
            <person name="Fan W."/>
            <person name="Wang S."/>
            <person name="Wang H."/>
            <person name="Wang A."/>
            <person name="Jiang F."/>
            <person name="Liu H."/>
            <person name="Zhao H."/>
            <person name="Xu D."/>
            <person name="Zhang Y."/>
        </authorList>
    </citation>
    <scope>NUCLEOTIDE SEQUENCE [LARGE SCALE GENOMIC DNA]</scope>
    <source>
        <strain evidence="2">cv. Punajuju</strain>
        <tissue evidence="1">Leaves</tissue>
    </source>
</reference>
<accession>A0ACB9GID4</accession>
<proteinExistence type="predicted"/>
<reference evidence="2" key="1">
    <citation type="journal article" date="2022" name="Mol. Ecol. Resour.">
        <title>The genomes of chicory, endive, great burdock and yacon provide insights into Asteraceae palaeo-polyploidization history and plant inulin production.</title>
        <authorList>
            <person name="Fan W."/>
            <person name="Wang S."/>
            <person name="Wang H."/>
            <person name="Wang A."/>
            <person name="Jiang F."/>
            <person name="Liu H."/>
            <person name="Zhao H."/>
            <person name="Xu D."/>
            <person name="Zhang Y."/>
        </authorList>
    </citation>
    <scope>NUCLEOTIDE SEQUENCE [LARGE SCALE GENOMIC DNA]</scope>
    <source>
        <strain evidence="2">cv. Punajuju</strain>
    </source>
</reference>
<organism evidence="1 2">
    <name type="scientific">Cichorium intybus</name>
    <name type="common">Chicory</name>
    <dbReference type="NCBI Taxonomy" id="13427"/>
    <lineage>
        <taxon>Eukaryota</taxon>
        <taxon>Viridiplantae</taxon>
        <taxon>Streptophyta</taxon>
        <taxon>Embryophyta</taxon>
        <taxon>Tracheophyta</taxon>
        <taxon>Spermatophyta</taxon>
        <taxon>Magnoliopsida</taxon>
        <taxon>eudicotyledons</taxon>
        <taxon>Gunneridae</taxon>
        <taxon>Pentapetalae</taxon>
        <taxon>asterids</taxon>
        <taxon>campanulids</taxon>
        <taxon>Asterales</taxon>
        <taxon>Asteraceae</taxon>
        <taxon>Cichorioideae</taxon>
        <taxon>Cichorieae</taxon>
        <taxon>Cichoriinae</taxon>
        <taxon>Cichorium</taxon>
    </lineage>
</organism>
<gene>
    <name evidence="1" type="ORF">L2E82_13275</name>
</gene>
<dbReference type="EMBL" id="CM042010">
    <property type="protein sequence ID" value="KAI3783210.1"/>
    <property type="molecule type" value="Genomic_DNA"/>
</dbReference>
<name>A0ACB9GID4_CICIN</name>
<evidence type="ECO:0000313" key="1">
    <source>
        <dbReference type="EMBL" id="KAI3783210.1"/>
    </source>
</evidence>
<sequence length="93" mass="10342">MSLLRKKLQEHSRSIQKESTFVTSSNSTATDPLLLSFVYNPSPQLHSSAEPSSLSKDDTSDCDIPACKDHEEKAQKSDFIQTILLSTIFPDNL</sequence>
<evidence type="ECO:0000313" key="2">
    <source>
        <dbReference type="Proteomes" id="UP001055811"/>
    </source>
</evidence>
<dbReference type="Proteomes" id="UP001055811">
    <property type="component" value="Linkage Group LG02"/>
</dbReference>
<protein>
    <submittedName>
        <fullName evidence="1">Uncharacterized protein</fullName>
    </submittedName>
</protein>
<keyword evidence="2" id="KW-1185">Reference proteome</keyword>
<comment type="caution">
    <text evidence="1">The sequence shown here is derived from an EMBL/GenBank/DDBJ whole genome shotgun (WGS) entry which is preliminary data.</text>
</comment>